<dbReference type="EMBL" id="UINC01170424">
    <property type="protein sequence ID" value="SVD74457.1"/>
    <property type="molecule type" value="Genomic_DNA"/>
</dbReference>
<protein>
    <submittedName>
        <fullName evidence="2">Uncharacterized protein</fullName>
    </submittedName>
</protein>
<gene>
    <name evidence="2" type="ORF">METZ01_LOCUS427311</name>
</gene>
<dbReference type="AlphaFoldDB" id="A0A382XTK4"/>
<reference evidence="2" key="1">
    <citation type="submission" date="2018-05" db="EMBL/GenBank/DDBJ databases">
        <authorList>
            <person name="Lanie J.A."/>
            <person name="Ng W.-L."/>
            <person name="Kazmierczak K.M."/>
            <person name="Andrzejewski T.M."/>
            <person name="Davidsen T.M."/>
            <person name="Wayne K.J."/>
            <person name="Tettelin H."/>
            <person name="Glass J.I."/>
            <person name="Rusch D."/>
            <person name="Podicherti R."/>
            <person name="Tsui H.-C.T."/>
            <person name="Winkler M.E."/>
        </authorList>
    </citation>
    <scope>NUCLEOTIDE SEQUENCE</scope>
</reference>
<accession>A0A382XTK4</accession>
<name>A0A382XTK4_9ZZZZ</name>
<feature type="compositionally biased region" description="Basic and acidic residues" evidence="1">
    <location>
        <begin position="111"/>
        <end position="121"/>
    </location>
</feature>
<evidence type="ECO:0000256" key="1">
    <source>
        <dbReference type="SAM" id="MobiDB-lite"/>
    </source>
</evidence>
<organism evidence="2">
    <name type="scientific">marine metagenome</name>
    <dbReference type="NCBI Taxonomy" id="408172"/>
    <lineage>
        <taxon>unclassified sequences</taxon>
        <taxon>metagenomes</taxon>
        <taxon>ecological metagenomes</taxon>
    </lineage>
</organism>
<proteinExistence type="predicted"/>
<evidence type="ECO:0000313" key="2">
    <source>
        <dbReference type="EMBL" id="SVD74457.1"/>
    </source>
</evidence>
<sequence length="149" mass="17180">MLLEAKRQGDSRLLAEIACGLRDLADRRYRCCLVDFESCRPAFYVRMLDFEGSRIKVELEFPIEPRLRTVQWLPLSHLADYDEVEDLESIRKIYRDVSPYLKTRTTKLKRSHESTATERGRPGANRRGRPSRSDVGPSDHPGQTASAEE</sequence>
<feature type="region of interest" description="Disordered" evidence="1">
    <location>
        <begin position="105"/>
        <end position="149"/>
    </location>
</feature>